<dbReference type="SUPFAM" id="SSF51735">
    <property type="entry name" value="NAD(P)-binding Rossmann-fold domains"/>
    <property type="match status" value="1"/>
</dbReference>
<sequence length="255" mass="26311">MNHLQAASLTGQVALVTGAQQGIGRAAALALGTAGADVAVNFLDDPATAEAVCQELRALGRRAVAVRADVSRTDEVARMVADAEAALGTVTVLVNNAGIFPRVNFLDMTEAQWDAVLSVNLKGTAFTAQAVARRLVATGQPGAIVNLSSAAVRGAPLGPHYSATKAGIIGLTRSLSQSLAPHRIRVNAVAPGLTDTAQPRYGNDEAELAEMARAIPLGRMGQPEEIANLIAFLCSPGAAWVTGQCWHINGGAYLQ</sequence>
<dbReference type="InterPro" id="IPR036291">
    <property type="entry name" value="NAD(P)-bd_dom_sf"/>
</dbReference>
<dbReference type="Pfam" id="PF13561">
    <property type="entry name" value="adh_short_C2"/>
    <property type="match status" value="1"/>
</dbReference>
<comment type="caution">
    <text evidence="3">The sequence shown here is derived from an EMBL/GenBank/DDBJ whole genome shotgun (WGS) entry which is preliminary data.</text>
</comment>
<dbReference type="EC" id="1.1.1.-" evidence="3"/>
<gene>
    <name evidence="3" type="ORF">ACFFGY_09965</name>
</gene>
<protein>
    <submittedName>
        <fullName evidence="3">SDR family NAD(P)-dependent oxidoreductase</fullName>
        <ecNumber evidence="3">1.1.1.-</ecNumber>
    </submittedName>
</protein>
<dbReference type="PANTHER" id="PTHR42760">
    <property type="entry name" value="SHORT-CHAIN DEHYDROGENASES/REDUCTASES FAMILY MEMBER"/>
    <property type="match status" value="1"/>
</dbReference>
<evidence type="ECO:0000313" key="3">
    <source>
        <dbReference type="EMBL" id="MFC0408574.1"/>
    </source>
</evidence>
<proteinExistence type="inferred from homology"/>
<keyword evidence="2 3" id="KW-0560">Oxidoreductase</keyword>
<dbReference type="PRINTS" id="PR00081">
    <property type="entry name" value="GDHRDH"/>
</dbReference>
<dbReference type="PROSITE" id="PS00061">
    <property type="entry name" value="ADH_SHORT"/>
    <property type="match status" value="1"/>
</dbReference>
<dbReference type="PRINTS" id="PR00080">
    <property type="entry name" value="SDRFAMILY"/>
</dbReference>
<comment type="similarity">
    <text evidence="1">Belongs to the short-chain dehydrogenases/reductases (SDR) family.</text>
</comment>
<dbReference type="GO" id="GO:0016491">
    <property type="term" value="F:oxidoreductase activity"/>
    <property type="evidence" value="ECO:0007669"/>
    <property type="project" value="UniProtKB-KW"/>
</dbReference>
<name>A0ABV6JS87_9PROT</name>
<organism evidence="3 4">
    <name type="scientific">Roseomonas elaeocarpi</name>
    <dbReference type="NCBI Taxonomy" id="907779"/>
    <lineage>
        <taxon>Bacteria</taxon>
        <taxon>Pseudomonadati</taxon>
        <taxon>Pseudomonadota</taxon>
        <taxon>Alphaproteobacteria</taxon>
        <taxon>Acetobacterales</taxon>
        <taxon>Roseomonadaceae</taxon>
        <taxon>Roseomonas</taxon>
    </lineage>
</organism>
<dbReference type="Proteomes" id="UP001589865">
    <property type="component" value="Unassembled WGS sequence"/>
</dbReference>
<dbReference type="NCBIfam" id="NF005559">
    <property type="entry name" value="PRK07231.1"/>
    <property type="match status" value="1"/>
</dbReference>
<evidence type="ECO:0000256" key="2">
    <source>
        <dbReference type="ARBA" id="ARBA00023002"/>
    </source>
</evidence>
<dbReference type="EMBL" id="JBHLUN010000006">
    <property type="protein sequence ID" value="MFC0408574.1"/>
    <property type="molecule type" value="Genomic_DNA"/>
</dbReference>
<dbReference type="InterPro" id="IPR002347">
    <property type="entry name" value="SDR_fam"/>
</dbReference>
<dbReference type="InterPro" id="IPR020904">
    <property type="entry name" value="Sc_DH/Rdtase_CS"/>
</dbReference>
<evidence type="ECO:0000313" key="4">
    <source>
        <dbReference type="Proteomes" id="UP001589865"/>
    </source>
</evidence>
<reference evidence="3 4" key="1">
    <citation type="submission" date="2024-09" db="EMBL/GenBank/DDBJ databases">
        <authorList>
            <person name="Sun Q."/>
            <person name="Mori K."/>
        </authorList>
    </citation>
    <scope>NUCLEOTIDE SEQUENCE [LARGE SCALE GENOMIC DNA]</scope>
    <source>
        <strain evidence="3 4">TBRC 5777</strain>
    </source>
</reference>
<dbReference type="RefSeq" id="WP_377044325.1">
    <property type="nucleotide sequence ID" value="NZ_JBHLUN010000006.1"/>
</dbReference>
<accession>A0ABV6JS87</accession>
<evidence type="ECO:0000256" key="1">
    <source>
        <dbReference type="ARBA" id="ARBA00006484"/>
    </source>
</evidence>
<dbReference type="Gene3D" id="3.40.50.720">
    <property type="entry name" value="NAD(P)-binding Rossmann-like Domain"/>
    <property type="match status" value="1"/>
</dbReference>
<keyword evidence="4" id="KW-1185">Reference proteome</keyword>
<dbReference type="PANTHER" id="PTHR42760:SF133">
    <property type="entry name" value="3-OXOACYL-[ACYL-CARRIER-PROTEIN] REDUCTASE"/>
    <property type="match status" value="1"/>
</dbReference>